<evidence type="ECO:0000313" key="10">
    <source>
        <dbReference type="Proteomes" id="UP000030693"/>
    </source>
</evidence>
<proteinExistence type="inferred from homology"/>
<feature type="compositionally biased region" description="Basic and acidic residues" evidence="8">
    <location>
        <begin position="120"/>
        <end position="132"/>
    </location>
</feature>
<protein>
    <recommendedName>
        <fullName evidence="6">Clathrin light chain</fullName>
    </recommendedName>
</protein>
<comment type="function">
    <text evidence="6">Clathrin is the major protein of the polyhedral coat of coated pits and vesicles.</text>
</comment>
<dbReference type="PROSITE" id="PS00581">
    <property type="entry name" value="CLATHRIN_LIGHT_CHN_2"/>
    <property type="match status" value="1"/>
</dbReference>
<dbReference type="RefSeq" id="XP_009494175.1">
    <property type="nucleotide sequence ID" value="XM_009495900.1"/>
</dbReference>
<evidence type="ECO:0000256" key="1">
    <source>
        <dbReference type="ARBA" id="ARBA00004180"/>
    </source>
</evidence>
<evidence type="ECO:0000256" key="7">
    <source>
        <dbReference type="SAM" id="Coils"/>
    </source>
</evidence>
<feature type="coiled-coil region" evidence="7">
    <location>
        <begin position="76"/>
        <end position="105"/>
    </location>
</feature>
<keyword evidence="7" id="KW-0175">Coiled coil</keyword>
<dbReference type="GeneID" id="20526727"/>
<feature type="region of interest" description="Disordered" evidence="8">
    <location>
        <begin position="1"/>
        <end position="39"/>
    </location>
</feature>
<feature type="region of interest" description="Disordered" evidence="8">
    <location>
        <begin position="116"/>
        <end position="142"/>
    </location>
</feature>
<evidence type="ECO:0000256" key="8">
    <source>
        <dbReference type="SAM" id="MobiDB-lite"/>
    </source>
</evidence>
<evidence type="ECO:0000256" key="6">
    <source>
        <dbReference type="RuleBase" id="RU363137"/>
    </source>
</evidence>
<dbReference type="InterPro" id="IPR000996">
    <property type="entry name" value="Clathrin_L-chain"/>
</dbReference>
<dbReference type="OrthoDB" id="5512at2759"/>
<keyword evidence="5 6" id="KW-0968">Cytoplasmic vesicle</keyword>
<dbReference type="GO" id="GO:0005198">
    <property type="term" value="F:structural molecule activity"/>
    <property type="evidence" value="ECO:0007669"/>
    <property type="project" value="InterPro"/>
</dbReference>
<evidence type="ECO:0000256" key="4">
    <source>
        <dbReference type="ARBA" id="ARBA00023176"/>
    </source>
</evidence>
<keyword evidence="10" id="KW-1185">Reference proteome</keyword>
<dbReference type="PANTHER" id="PTHR10639">
    <property type="entry name" value="CLATHRIN LIGHT CHAIN"/>
    <property type="match status" value="1"/>
</dbReference>
<dbReference type="GO" id="GO:0072583">
    <property type="term" value="P:clathrin-dependent endocytosis"/>
    <property type="evidence" value="ECO:0007669"/>
    <property type="project" value="TreeGrafter"/>
</dbReference>
<evidence type="ECO:0000313" key="9">
    <source>
        <dbReference type="EMBL" id="KCV71052.1"/>
    </source>
</evidence>
<comment type="similarity">
    <text evidence="2 6">Belongs to the clathrin light chain family.</text>
</comment>
<name>A0A058ZC87_FONAL</name>
<dbReference type="GO" id="GO:0032050">
    <property type="term" value="F:clathrin heavy chain binding"/>
    <property type="evidence" value="ECO:0007669"/>
    <property type="project" value="TreeGrafter"/>
</dbReference>
<feature type="compositionally biased region" description="Low complexity" evidence="8">
    <location>
        <begin position="8"/>
        <end position="28"/>
    </location>
</feature>
<dbReference type="OMA" id="TESANPW"/>
<dbReference type="Proteomes" id="UP000030693">
    <property type="component" value="Unassembled WGS sequence"/>
</dbReference>
<sequence>MLGEDMSFEPSSEDAPAAAAPTESFAAADVEDDEADFFANSSVPMSVETASPSFSSPSAPGTPAAIPEAIAKWRAERDAKIEAQEAEARTQAAEMRKEAAAALEKWRSERNAKIANAARANRDAESALKAKESPSGATDVNPWVRVADNVDLTTKGQRSTKDVSRMRSVMVQLKTNAPVRSGVNV</sequence>
<dbReference type="PANTHER" id="PTHR10639:SF7">
    <property type="entry name" value="CLATHRIN LIGHT CHAIN"/>
    <property type="match status" value="1"/>
</dbReference>
<dbReference type="GO" id="GO:0006886">
    <property type="term" value="P:intracellular protein transport"/>
    <property type="evidence" value="ECO:0007669"/>
    <property type="project" value="InterPro"/>
</dbReference>
<evidence type="ECO:0000256" key="5">
    <source>
        <dbReference type="ARBA" id="ARBA00023329"/>
    </source>
</evidence>
<dbReference type="GO" id="GO:0030130">
    <property type="term" value="C:clathrin coat of trans-Golgi network vesicle"/>
    <property type="evidence" value="ECO:0007669"/>
    <property type="project" value="InterPro"/>
</dbReference>
<dbReference type="STRING" id="691883.A0A058ZC87"/>
<evidence type="ECO:0000256" key="2">
    <source>
        <dbReference type="ARBA" id="ARBA00005263"/>
    </source>
</evidence>
<evidence type="ECO:0000256" key="3">
    <source>
        <dbReference type="ARBA" id="ARBA00023136"/>
    </source>
</evidence>
<keyword evidence="4 6" id="KW-0168">Coated pit</keyword>
<accession>A0A058ZC87</accession>
<keyword evidence="3 6" id="KW-0472">Membrane</keyword>
<organism evidence="9">
    <name type="scientific">Fonticula alba</name>
    <name type="common">Slime mold</name>
    <dbReference type="NCBI Taxonomy" id="691883"/>
    <lineage>
        <taxon>Eukaryota</taxon>
        <taxon>Rotosphaerida</taxon>
        <taxon>Fonticulaceae</taxon>
        <taxon>Fonticula</taxon>
    </lineage>
</organism>
<dbReference type="AlphaFoldDB" id="A0A058ZC87"/>
<dbReference type="eggNOG" id="KOG4031">
    <property type="taxonomic scope" value="Eukaryota"/>
</dbReference>
<reference evidence="9" key="1">
    <citation type="submission" date="2013-04" db="EMBL/GenBank/DDBJ databases">
        <title>The Genome Sequence of Fonticula alba ATCC 38817.</title>
        <authorList>
            <consortium name="The Broad Institute Genomics Platform"/>
            <person name="Russ C."/>
            <person name="Cuomo C."/>
            <person name="Burger G."/>
            <person name="Gray M.W."/>
            <person name="Holland P.W.H."/>
            <person name="King N."/>
            <person name="Lang F.B.F."/>
            <person name="Roger A.J."/>
            <person name="Ruiz-Trillo I."/>
            <person name="Brown M."/>
            <person name="Walker B."/>
            <person name="Young S."/>
            <person name="Zeng Q."/>
            <person name="Gargeya S."/>
            <person name="Fitzgerald M."/>
            <person name="Haas B."/>
            <person name="Abouelleil A."/>
            <person name="Allen A.W."/>
            <person name="Alvarado L."/>
            <person name="Arachchi H.M."/>
            <person name="Berlin A.M."/>
            <person name="Chapman S.B."/>
            <person name="Gainer-Dewar J."/>
            <person name="Goldberg J."/>
            <person name="Griggs A."/>
            <person name="Gujja S."/>
            <person name="Hansen M."/>
            <person name="Howarth C."/>
            <person name="Imamovic A."/>
            <person name="Ireland A."/>
            <person name="Larimer J."/>
            <person name="McCowan C."/>
            <person name="Murphy C."/>
            <person name="Pearson M."/>
            <person name="Poon T.W."/>
            <person name="Priest M."/>
            <person name="Roberts A."/>
            <person name="Saif S."/>
            <person name="Shea T."/>
            <person name="Sisk P."/>
            <person name="Sykes S."/>
            <person name="Wortman J."/>
            <person name="Nusbaum C."/>
            <person name="Birren B."/>
        </authorList>
    </citation>
    <scope>NUCLEOTIDE SEQUENCE [LARGE SCALE GENOMIC DNA]</scope>
    <source>
        <strain evidence="9">ATCC 38817</strain>
    </source>
</reference>
<comment type="subcellular location">
    <subcellularLocation>
        <location evidence="1 6">Cytoplasmic vesicle membrane</location>
        <topology evidence="1 6">Peripheral membrane protein</topology>
        <orientation evidence="1 6">Cytoplasmic side</orientation>
    </subcellularLocation>
    <subcellularLocation>
        <location evidence="6">Membrane</location>
        <location evidence="6">Coated pit</location>
        <topology evidence="6">Peripheral membrane protein</topology>
        <orientation evidence="6">Cytoplasmic side</orientation>
    </subcellularLocation>
    <text evidence="6">Cytoplasmic face of coated pits and vesicles.</text>
</comment>
<dbReference type="Pfam" id="PF01086">
    <property type="entry name" value="Clathrin_lg_ch"/>
    <property type="match status" value="1"/>
</dbReference>
<gene>
    <name evidence="9" type="ORF">H696_02002</name>
</gene>
<dbReference type="EMBL" id="KB932203">
    <property type="protein sequence ID" value="KCV71052.1"/>
    <property type="molecule type" value="Genomic_DNA"/>
</dbReference>
<dbReference type="GO" id="GO:0030132">
    <property type="term" value="C:clathrin coat of coated pit"/>
    <property type="evidence" value="ECO:0007669"/>
    <property type="project" value="InterPro"/>
</dbReference>